<evidence type="ECO:0000313" key="10">
    <source>
        <dbReference type="EMBL" id="JAV10540.1"/>
    </source>
</evidence>
<comment type="subcellular location">
    <subcellularLocation>
        <location evidence="6">Endosome membrane</location>
        <topology evidence="6">Peripheral membrane protein</topology>
    </subcellularLocation>
    <subcellularLocation>
        <location evidence="6">Late endosome membrane</location>
        <topology evidence="6">Peripheral membrane protein</topology>
    </subcellularLocation>
    <subcellularLocation>
        <location evidence="6">Early endosome membrane</location>
        <topology evidence="6">Peripheral membrane protein</topology>
    </subcellularLocation>
    <subcellularLocation>
        <location evidence="6">Lysosome membrane</location>
        <topology evidence="6">Peripheral membrane protein</topology>
    </subcellularLocation>
    <subcellularLocation>
        <location evidence="6">Golgi apparatus</location>
        <location evidence="6">trans-Golgi network</location>
    </subcellularLocation>
    <subcellularLocation>
        <location evidence="6">Cytoplasmic vesicle</location>
        <location evidence="6">Clathrin-coated vesicle</location>
    </subcellularLocation>
    <subcellularLocation>
        <location evidence="1">Lysosome</location>
    </subcellularLocation>
</comment>
<feature type="region of interest" description="Disordered" evidence="8">
    <location>
        <begin position="1"/>
        <end position="20"/>
    </location>
</feature>
<dbReference type="InterPro" id="IPR045111">
    <property type="entry name" value="Vps41/Vps8"/>
</dbReference>
<accession>A0A1L8DVT6</accession>
<evidence type="ECO:0000256" key="7">
    <source>
        <dbReference type="PROSITE-ProRule" id="PRU01006"/>
    </source>
</evidence>
<evidence type="ECO:0000256" key="4">
    <source>
        <dbReference type="ARBA" id="ARBA00022927"/>
    </source>
</evidence>
<dbReference type="GO" id="GO:0030136">
    <property type="term" value="C:clathrin-coated vesicle"/>
    <property type="evidence" value="ECO:0007669"/>
    <property type="project" value="UniProtKB-SubCell"/>
</dbReference>
<dbReference type="GO" id="GO:0031901">
    <property type="term" value="C:early endosome membrane"/>
    <property type="evidence" value="ECO:0007669"/>
    <property type="project" value="UniProtKB-SubCell"/>
</dbReference>
<dbReference type="GO" id="GO:0016236">
    <property type="term" value="P:macroautophagy"/>
    <property type="evidence" value="ECO:0007669"/>
    <property type="project" value="TreeGrafter"/>
</dbReference>
<dbReference type="Pfam" id="PF23556">
    <property type="entry name" value="TPR_Vps41"/>
    <property type="match status" value="1"/>
</dbReference>
<dbReference type="PANTHER" id="PTHR12616">
    <property type="entry name" value="VACUOLAR PROTEIN SORTING VPS41"/>
    <property type="match status" value="1"/>
</dbReference>
<keyword evidence="6" id="KW-0967">Endosome</keyword>
<dbReference type="Gene3D" id="2.130.10.10">
    <property type="entry name" value="YVTN repeat-like/Quinoprotein amine dehydrogenase"/>
    <property type="match status" value="1"/>
</dbReference>
<dbReference type="FunFam" id="2.130.10.10:FF:001204">
    <property type="entry name" value="Vacuolar protein sorting-associated protein 41 homolog"/>
    <property type="match status" value="1"/>
</dbReference>
<dbReference type="PIRSF" id="PIRSF028921">
    <property type="entry name" value="VPS41"/>
    <property type="match status" value="1"/>
</dbReference>
<name>A0A1L8DVT6_9DIPT</name>
<dbReference type="GO" id="GO:0034058">
    <property type="term" value="P:endosomal vesicle fusion"/>
    <property type="evidence" value="ECO:0007669"/>
    <property type="project" value="UniProtKB-UniRule"/>
</dbReference>
<dbReference type="InterPro" id="IPR015943">
    <property type="entry name" value="WD40/YVTN_repeat-like_dom_sf"/>
</dbReference>
<dbReference type="PANTHER" id="PTHR12616:SF1">
    <property type="entry name" value="VACUOLAR PROTEIN SORTING-ASSOCIATED PROTEIN 41 HOMOLOG"/>
    <property type="match status" value="1"/>
</dbReference>
<dbReference type="InterPro" id="IPR016902">
    <property type="entry name" value="Vps41"/>
</dbReference>
<dbReference type="GO" id="GO:0006623">
    <property type="term" value="P:protein targeting to vacuole"/>
    <property type="evidence" value="ECO:0007669"/>
    <property type="project" value="InterPro"/>
</dbReference>
<dbReference type="GO" id="GO:0005794">
    <property type="term" value="C:Golgi apparatus"/>
    <property type="evidence" value="ECO:0007669"/>
    <property type="project" value="UniProtKB-SubCell"/>
</dbReference>
<dbReference type="SUPFAM" id="SSF50978">
    <property type="entry name" value="WD40 repeat-like"/>
    <property type="match status" value="1"/>
</dbReference>
<comment type="similarity">
    <text evidence="2 6">Belongs to the VPS41 family.</text>
</comment>
<dbReference type="SMART" id="SM00299">
    <property type="entry name" value="CLH"/>
    <property type="match status" value="1"/>
</dbReference>
<dbReference type="GO" id="GO:0030897">
    <property type="term" value="C:HOPS complex"/>
    <property type="evidence" value="ECO:0007669"/>
    <property type="project" value="UniProtKB-UniRule"/>
</dbReference>
<dbReference type="EMBL" id="GFDF01003544">
    <property type="protein sequence ID" value="JAV10540.1"/>
    <property type="molecule type" value="Transcribed_RNA"/>
</dbReference>
<dbReference type="AlphaFoldDB" id="A0A1L8DVT6"/>
<feature type="domain" description="Vps41 beta-propeller" evidence="9">
    <location>
        <begin position="25"/>
        <end position="359"/>
    </location>
</feature>
<dbReference type="InterPro" id="IPR011990">
    <property type="entry name" value="TPR-like_helical_dom_sf"/>
</dbReference>
<keyword evidence="6" id="KW-0968">Cytoplasmic vesicle</keyword>
<evidence type="ECO:0000256" key="5">
    <source>
        <dbReference type="ARBA" id="ARBA00023228"/>
    </source>
</evidence>
<evidence type="ECO:0000256" key="3">
    <source>
        <dbReference type="ARBA" id="ARBA00022448"/>
    </source>
</evidence>
<dbReference type="InterPro" id="IPR000547">
    <property type="entry name" value="Clathrin_H-chain/VPS_repeat"/>
</dbReference>
<keyword evidence="3 6" id="KW-0813">Transport</keyword>
<proteinExistence type="inferred from homology"/>
<dbReference type="Gene3D" id="1.25.40.10">
    <property type="entry name" value="Tetratricopeptide repeat domain"/>
    <property type="match status" value="1"/>
</dbReference>
<reference evidence="10" key="1">
    <citation type="submission" date="2016-12" db="EMBL/GenBank/DDBJ databases">
        <title>An insight into the sialome and mialome of the sand fly, Nyssomyia neivai.</title>
        <authorList>
            <person name="Sebastian V."/>
            <person name="Goulart T.M."/>
            <person name="Oliveira W."/>
            <person name="Calvo E."/>
            <person name="Oliveira L.F."/>
            <person name="Pinto M.C."/>
            <person name="Rosselino A.M."/>
            <person name="Ribeiro J.M."/>
        </authorList>
    </citation>
    <scope>NUCLEOTIDE SEQUENCE</scope>
</reference>
<keyword evidence="5 6" id="KW-0458">Lysosome</keyword>
<evidence type="ECO:0000256" key="1">
    <source>
        <dbReference type="ARBA" id="ARBA00004371"/>
    </source>
</evidence>
<protein>
    <recommendedName>
        <fullName evidence="6">Vacuolar protein sorting-associated protein 41 homolog</fullName>
    </recommendedName>
</protein>
<feature type="repeat" description="CHCR" evidence="7">
    <location>
        <begin position="567"/>
        <end position="708"/>
    </location>
</feature>
<evidence type="ECO:0000256" key="6">
    <source>
        <dbReference type="PIRNR" id="PIRNR028921"/>
    </source>
</evidence>
<dbReference type="PROSITE" id="PS50236">
    <property type="entry name" value="CHCR"/>
    <property type="match status" value="1"/>
</dbReference>
<dbReference type="GO" id="GO:0009267">
    <property type="term" value="P:cellular response to starvation"/>
    <property type="evidence" value="ECO:0007669"/>
    <property type="project" value="TreeGrafter"/>
</dbReference>
<evidence type="ECO:0000259" key="9">
    <source>
        <dbReference type="Pfam" id="PF23411"/>
    </source>
</evidence>
<organism evidence="10">
    <name type="scientific">Nyssomyia neivai</name>
    <dbReference type="NCBI Taxonomy" id="330878"/>
    <lineage>
        <taxon>Eukaryota</taxon>
        <taxon>Metazoa</taxon>
        <taxon>Ecdysozoa</taxon>
        <taxon>Arthropoda</taxon>
        <taxon>Hexapoda</taxon>
        <taxon>Insecta</taxon>
        <taxon>Pterygota</taxon>
        <taxon>Neoptera</taxon>
        <taxon>Endopterygota</taxon>
        <taxon>Diptera</taxon>
        <taxon>Nematocera</taxon>
        <taxon>Psychodoidea</taxon>
        <taxon>Psychodidae</taxon>
        <taxon>Nyssomyia</taxon>
    </lineage>
</organism>
<comment type="function">
    <text evidence="6">Plays a role in vesicle-mediated protein trafficking to lysosomal compartments including the endocytic membrane transport pathways.</text>
</comment>
<dbReference type="GO" id="GO:0005765">
    <property type="term" value="C:lysosomal membrane"/>
    <property type="evidence" value="ECO:0007669"/>
    <property type="project" value="UniProtKB-SubCell"/>
</dbReference>
<dbReference type="Pfam" id="PF23411">
    <property type="entry name" value="Beta-prop_Vps41"/>
    <property type="match status" value="1"/>
</dbReference>
<keyword evidence="6" id="KW-0333">Golgi apparatus</keyword>
<evidence type="ECO:0000256" key="2">
    <source>
        <dbReference type="ARBA" id="ARBA00009582"/>
    </source>
</evidence>
<dbReference type="GO" id="GO:0031902">
    <property type="term" value="C:late endosome membrane"/>
    <property type="evidence" value="ECO:0007669"/>
    <property type="project" value="UniProtKB-SubCell"/>
</dbReference>
<keyword evidence="4 6" id="KW-0653">Protein transport</keyword>
<sequence>MTEVTNDDPETETESCAEEDVEPKLKYIRMSNDLQNILNKDTISCIAVHPKFLCVGTHWGEVHLLDHQGNTVSQRVNVPHHMVAVNQISVDGKGEHIGTCSDDGMVIISGLCTNENNQKLNIGKAVRSFCLDPLYHKSGSGRKFIVGDNKLTLYEKTFLKSLRTTVLSESEGNVSSMAWNNQFVAWSSALGVRVYDLSERVSLGLIRWEQPKSLALSDFRCNLRWSNATTLLIGWVDTIRICVIRKRNSIEVSTRDLPGFIVDPVSTFQTDFFVCGLAPLEGNQLVVLGVPKERDLENSKSLRPILTVLLYKTCDYVEICTDSLSLRGYQEFHCNDYSLDCLIEENQYFIVSPKDIVVASPYEHDDRIQWLIEHGRFEQAMEVISVHGGRYSLVSVARLYLDHLLTHGLYEDAAKLCLRAFGNDKLLWEEEVYKFVKVQQLRAVSMYLPRSIDCKLNPHVYEMVLYEYLKLEPPGFLALIKEWHPTLYNTSAVINAVQDHYNEKDKGILLESLAILYSHEKKYEKALAMYLKLQHKDVFGLIKKHDLYPVIHRMIVPLMQLDGDKAISMLLEKNKIAADVVVAQLETREDFLYLYLDALDRVDPSGRFHWKMVSLYAKYAREKLLPFLKRSNKYPIQEAYDICKEKLFYPEMVFLLGRMGNTREALSILLHKLENVQLGIEFCKDNDDMDLWNDLINESLDKPHVMTKLLDGIAGYINPELLVSKIKVGQKIPGLKKSLIKTLTDYSLQVTIQDGCNQILVTDYFNLHEKLYKTQQKAINISNDFQCGRCRRSVLAKESSLHGNNAKLDIVTFNCRHVFHENCLPDKTLDFCTVCKSSKK</sequence>
<dbReference type="InterPro" id="IPR057780">
    <property type="entry name" value="Beta-prop_Vps41"/>
</dbReference>
<evidence type="ECO:0000256" key="8">
    <source>
        <dbReference type="SAM" id="MobiDB-lite"/>
    </source>
</evidence>
<dbReference type="InterPro" id="IPR036322">
    <property type="entry name" value="WD40_repeat_dom_sf"/>
</dbReference>